<comment type="caution">
    <text evidence="11">The sequence shown here is derived from an EMBL/GenBank/DDBJ whole genome shotgun (WGS) entry which is preliminary data.</text>
</comment>
<dbReference type="EMBL" id="ABVL01000011">
    <property type="protein sequence ID" value="EDY18685.1"/>
    <property type="molecule type" value="Genomic_DNA"/>
</dbReference>
<protein>
    <submittedName>
        <fullName evidence="11">Sodium/hydrogen exchanger</fullName>
    </submittedName>
</protein>
<dbReference type="InterPro" id="IPR006016">
    <property type="entry name" value="UspA"/>
</dbReference>
<dbReference type="SUPFAM" id="SSF52402">
    <property type="entry name" value="Adenine nucleotide alpha hydrolases-like"/>
    <property type="match status" value="1"/>
</dbReference>
<dbReference type="PRINTS" id="PR01438">
    <property type="entry name" value="UNVRSLSTRESS"/>
</dbReference>
<dbReference type="eggNOG" id="COG0589">
    <property type="taxonomic scope" value="Bacteria"/>
</dbReference>
<keyword evidence="12" id="KW-1185">Reference proteome</keyword>
<dbReference type="InterPro" id="IPR050794">
    <property type="entry name" value="CPA2_transporter"/>
</dbReference>
<dbReference type="PANTHER" id="PTHR32468">
    <property type="entry name" value="CATION/H + ANTIPORTER"/>
    <property type="match status" value="1"/>
</dbReference>
<dbReference type="InterPro" id="IPR006153">
    <property type="entry name" value="Cation/H_exchanger_TM"/>
</dbReference>
<dbReference type="FunCoup" id="B4D484">
    <property type="interactions" value="526"/>
</dbReference>
<dbReference type="InParanoid" id="B4D484"/>
<evidence type="ECO:0000256" key="2">
    <source>
        <dbReference type="ARBA" id="ARBA00008791"/>
    </source>
</evidence>
<dbReference type="Proteomes" id="UP000005824">
    <property type="component" value="Unassembled WGS sequence"/>
</dbReference>
<dbReference type="RefSeq" id="WP_006981047.1">
    <property type="nucleotide sequence ID" value="NZ_ABVL01000011.1"/>
</dbReference>
<accession>B4D484</accession>
<dbReference type="InterPro" id="IPR006015">
    <property type="entry name" value="Universal_stress_UspA"/>
</dbReference>
<comment type="similarity">
    <text evidence="2">Belongs to the universal stress protein A family.</text>
</comment>
<feature type="transmembrane region" description="Helical" evidence="8">
    <location>
        <begin position="188"/>
        <end position="211"/>
    </location>
</feature>
<dbReference type="Pfam" id="PF00999">
    <property type="entry name" value="Na_H_Exchanger"/>
    <property type="match status" value="1"/>
</dbReference>
<evidence type="ECO:0000256" key="7">
    <source>
        <dbReference type="ARBA" id="ARBA00023136"/>
    </source>
</evidence>
<dbReference type="GO" id="GO:0016020">
    <property type="term" value="C:membrane"/>
    <property type="evidence" value="ECO:0007669"/>
    <property type="project" value="UniProtKB-SubCell"/>
</dbReference>
<evidence type="ECO:0000313" key="12">
    <source>
        <dbReference type="Proteomes" id="UP000005824"/>
    </source>
</evidence>
<keyword evidence="6" id="KW-0406">Ion transport</keyword>
<dbReference type="PANTHER" id="PTHR32468:SF0">
    <property type="entry name" value="K(+)_H(+) ANTIPORTER 1"/>
    <property type="match status" value="1"/>
</dbReference>
<keyword evidence="4 8" id="KW-0812">Transmembrane</keyword>
<sequence length="763" mass="81890">MAALNLQLQTLAAAAPHGNDAVLFFFAQVALLIVIGRLLGELMQRIKQPAVMGQLLAGIILGPSVFGTIWPEAHALIFPTQSSQRQMLSAVSELGVLMLLLVTGMETDLALVKRVRRTAAVTSIAGIAFPFTCGFLLGEFLPQDLLPDPNRRLITALFLATALSISSVKIVAAVLQEVDFLRRNLGQIIMATAILDDTAGWTILALIGGLAAKGKIVLGPVLISVLGTIVFLAFCLTIGRRWIARLIRWTNDHFTIEMPVISLILAVMIVLALITNAIGVHTVLGAFVAGIMIGQSPILTKHIQEELRGLIVALFMPVFFGVAGLSIDLKVLHDPHLLGLALLLIAVASLGKLGGCYVGGLVGRLHNMESLAVAFAMNARGSTEVILATVGLSMGVLDQKLFTLIVVMAVVTTLCMPPLLRWALAHVPLREEEKKRMEAEDKEKKDIIPRLQRALVAVDRSAAGEFAAMLAGWLIGSRHLSATIMETGEADSRPEEAFSPSKRLLESASGAAHKIEVREEKEMKEHPPERDPLDAAAHAAHTQQLRIQDLITLMPAKKRAHGGEDPMADSILTEAKNSYELIYLAVGGYLLDGSSKFPASVEKIVRDFKGAIAIFCCHESHRAKLGEPLRRILVPTTGADFSRFGAEVAVAIAKGCNAAVTALHVSLPKMTSELQYRAGELPRSGRAIIEDMVSLADRESVHVVTKILSGPMKENSILNEAVEGGHQLIVLGSKPRPGETLHFGESVSTVIANAPCPVLVVTT</sequence>
<evidence type="ECO:0000256" key="1">
    <source>
        <dbReference type="ARBA" id="ARBA00004141"/>
    </source>
</evidence>
<evidence type="ECO:0000256" key="6">
    <source>
        <dbReference type="ARBA" id="ARBA00023065"/>
    </source>
</evidence>
<dbReference type="GO" id="GO:0015297">
    <property type="term" value="F:antiporter activity"/>
    <property type="evidence" value="ECO:0007669"/>
    <property type="project" value="InterPro"/>
</dbReference>
<dbReference type="AlphaFoldDB" id="B4D484"/>
<evidence type="ECO:0000313" key="11">
    <source>
        <dbReference type="EMBL" id="EDY18685.1"/>
    </source>
</evidence>
<evidence type="ECO:0000259" key="9">
    <source>
        <dbReference type="Pfam" id="PF00582"/>
    </source>
</evidence>
<feature type="domain" description="UspA" evidence="9">
    <location>
        <begin position="630"/>
        <end position="761"/>
    </location>
</feature>
<dbReference type="eggNOG" id="COG0475">
    <property type="taxonomic scope" value="Bacteria"/>
</dbReference>
<evidence type="ECO:0000259" key="10">
    <source>
        <dbReference type="Pfam" id="PF00999"/>
    </source>
</evidence>
<proteinExistence type="inferred from homology"/>
<comment type="subcellular location">
    <subcellularLocation>
        <location evidence="1">Membrane</location>
        <topology evidence="1">Multi-pass membrane protein</topology>
    </subcellularLocation>
</comment>
<keyword evidence="5 8" id="KW-1133">Transmembrane helix</keyword>
<feature type="transmembrane region" description="Helical" evidence="8">
    <location>
        <begin position="337"/>
        <end position="359"/>
    </location>
</feature>
<feature type="transmembrane region" description="Helical" evidence="8">
    <location>
        <begin position="51"/>
        <end position="70"/>
    </location>
</feature>
<feature type="domain" description="Cation/H+ exchanger transmembrane" evidence="10">
    <location>
        <begin position="33"/>
        <end position="422"/>
    </location>
</feature>
<feature type="transmembrane region" description="Helical" evidence="8">
    <location>
        <begin position="153"/>
        <end position="176"/>
    </location>
</feature>
<keyword evidence="7 8" id="KW-0472">Membrane</keyword>
<evidence type="ECO:0000256" key="5">
    <source>
        <dbReference type="ARBA" id="ARBA00022989"/>
    </source>
</evidence>
<name>B4D484_9BACT</name>
<reference evidence="11 12" key="1">
    <citation type="journal article" date="2011" name="J. Bacteriol.">
        <title>Genome sequence of Chthoniobacter flavus Ellin428, an aerobic heterotrophic soil bacterium.</title>
        <authorList>
            <person name="Kant R."/>
            <person name="van Passel M.W."/>
            <person name="Palva A."/>
            <person name="Lucas S."/>
            <person name="Lapidus A."/>
            <person name="Glavina Del Rio T."/>
            <person name="Dalin E."/>
            <person name="Tice H."/>
            <person name="Bruce D."/>
            <person name="Goodwin L."/>
            <person name="Pitluck S."/>
            <person name="Larimer F.W."/>
            <person name="Land M.L."/>
            <person name="Hauser L."/>
            <person name="Sangwan P."/>
            <person name="de Vos W.M."/>
            <person name="Janssen P.H."/>
            <person name="Smidt H."/>
        </authorList>
    </citation>
    <scope>NUCLEOTIDE SEQUENCE [LARGE SCALE GENOMIC DNA]</scope>
    <source>
        <strain evidence="11 12">Ellin428</strain>
    </source>
</reference>
<feature type="transmembrane region" description="Helical" evidence="8">
    <location>
        <begin position="217"/>
        <end position="239"/>
    </location>
</feature>
<organism evidence="11 12">
    <name type="scientific">Chthoniobacter flavus Ellin428</name>
    <dbReference type="NCBI Taxonomy" id="497964"/>
    <lineage>
        <taxon>Bacteria</taxon>
        <taxon>Pseudomonadati</taxon>
        <taxon>Verrucomicrobiota</taxon>
        <taxon>Spartobacteria</taxon>
        <taxon>Chthoniobacterales</taxon>
        <taxon>Chthoniobacteraceae</taxon>
        <taxon>Chthoniobacter</taxon>
    </lineage>
</organism>
<dbReference type="CDD" id="cd00293">
    <property type="entry name" value="USP-like"/>
    <property type="match status" value="1"/>
</dbReference>
<dbReference type="Gene3D" id="1.20.1530.20">
    <property type="match status" value="1"/>
</dbReference>
<feature type="transmembrane region" description="Helical" evidence="8">
    <location>
        <begin position="284"/>
        <end position="300"/>
    </location>
</feature>
<dbReference type="STRING" id="497964.CfE428DRAFT_3722"/>
<evidence type="ECO:0000256" key="3">
    <source>
        <dbReference type="ARBA" id="ARBA00022448"/>
    </source>
</evidence>
<keyword evidence="3" id="KW-0813">Transport</keyword>
<dbReference type="Gene3D" id="3.40.50.12370">
    <property type="match status" value="1"/>
</dbReference>
<feature type="transmembrane region" description="Helical" evidence="8">
    <location>
        <begin position="90"/>
        <end position="112"/>
    </location>
</feature>
<feature type="transmembrane region" description="Helical" evidence="8">
    <location>
        <begin position="21"/>
        <end position="39"/>
    </location>
</feature>
<feature type="transmembrane region" description="Helical" evidence="8">
    <location>
        <begin position="307"/>
        <end position="325"/>
    </location>
</feature>
<dbReference type="Pfam" id="PF00582">
    <property type="entry name" value="Usp"/>
    <property type="match status" value="1"/>
</dbReference>
<dbReference type="GO" id="GO:1902600">
    <property type="term" value="P:proton transmembrane transport"/>
    <property type="evidence" value="ECO:0007669"/>
    <property type="project" value="InterPro"/>
</dbReference>
<feature type="transmembrane region" description="Helical" evidence="8">
    <location>
        <begin position="401"/>
        <end position="420"/>
    </location>
</feature>
<dbReference type="InterPro" id="IPR038770">
    <property type="entry name" value="Na+/solute_symporter_sf"/>
</dbReference>
<gene>
    <name evidence="11" type="ORF">CfE428DRAFT_3722</name>
</gene>
<feature type="transmembrane region" description="Helical" evidence="8">
    <location>
        <begin position="260"/>
        <end position="278"/>
    </location>
</feature>
<evidence type="ECO:0000256" key="4">
    <source>
        <dbReference type="ARBA" id="ARBA00022692"/>
    </source>
</evidence>
<feature type="transmembrane region" description="Helical" evidence="8">
    <location>
        <begin position="119"/>
        <end position="141"/>
    </location>
</feature>
<evidence type="ECO:0000256" key="8">
    <source>
        <dbReference type="SAM" id="Phobius"/>
    </source>
</evidence>